<sequence length="257" mass="29114">MSAKKELTHFGVKVIKKSNGQSIVAKGAYNNRANLRSLNTGSKHYHKSKGELLHSVMLAPEEAPGWLLELSNNYEEFFSYIEGGETRKDAQYMREVTIGLPHELSGRQNIELATAFVQTAFVDQGMVANLVIHKPTDKGDQRNIHAHILLTMREIQPDGFGKKVRAWNRLVPQWRENWEAVANGYLVEKGFEARVKMKSYKKRGIDKEASKYKGPQYTPKKTKEWHLDAIDIASTLEKASARTTVNAGGRVFSERSR</sequence>
<feature type="domain" description="MobA/MobL protein" evidence="3">
    <location>
        <begin position="21"/>
        <end position="217"/>
    </location>
</feature>
<evidence type="ECO:0000313" key="5">
    <source>
        <dbReference type="Proteomes" id="UP000219215"/>
    </source>
</evidence>
<accession>A0A2C8FAP3</accession>
<dbReference type="KEGG" id="pprf:DPRO_2052"/>
<evidence type="ECO:0000256" key="2">
    <source>
        <dbReference type="ARBA" id="ARBA00022971"/>
    </source>
</evidence>
<evidence type="ECO:0000259" key="3">
    <source>
        <dbReference type="Pfam" id="PF03389"/>
    </source>
</evidence>
<name>A0A2C8FAP3_9BACT</name>
<dbReference type="OrthoDB" id="5460692at2"/>
<dbReference type="Gene3D" id="3.30.930.30">
    <property type="match status" value="1"/>
</dbReference>
<keyword evidence="5" id="KW-1185">Reference proteome</keyword>
<dbReference type="EMBL" id="LT907975">
    <property type="protein sequence ID" value="SOB58956.1"/>
    <property type="molecule type" value="Genomic_DNA"/>
</dbReference>
<organism evidence="4 5">
    <name type="scientific">Pseudodesulfovibrio profundus</name>
    <dbReference type="NCBI Taxonomy" id="57320"/>
    <lineage>
        <taxon>Bacteria</taxon>
        <taxon>Pseudomonadati</taxon>
        <taxon>Thermodesulfobacteriota</taxon>
        <taxon>Desulfovibrionia</taxon>
        <taxon>Desulfovibrionales</taxon>
        <taxon>Desulfovibrionaceae</taxon>
    </lineage>
</organism>
<evidence type="ECO:0000256" key="1">
    <source>
        <dbReference type="ARBA" id="ARBA00010873"/>
    </source>
</evidence>
<keyword evidence="2" id="KW-0184">Conjugation</keyword>
<dbReference type="InterPro" id="IPR005053">
    <property type="entry name" value="MobA_MobL"/>
</dbReference>
<gene>
    <name evidence="4" type="ORF">DPRO_2052</name>
</gene>
<protein>
    <submittedName>
        <fullName evidence="4">MobA/MobL family protein</fullName>
    </submittedName>
</protein>
<dbReference type="AlphaFoldDB" id="A0A2C8FAP3"/>
<dbReference type="RefSeq" id="WP_097011910.1">
    <property type="nucleotide sequence ID" value="NZ_LT907975.1"/>
</dbReference>
<comment type="similarity">
    <text evidence="1">Belongs to the MobA/MobL family.</text>
</comment>
<evidence type="ECO:0000313" key="4">
    <source>
        <dbReference type="EMBL" id="SOB58956.1"/>
    </source>
</evidence>
<dbReference type="Pfam" id="PF03389">
    <property type="entry name" value="MobA_MobL"/>
    <property type="match status" value="1"/>
</dbReference>
<reference evidence="5" key="1">
    <citation type="submission" date="2017-09" db="EMBL/GenBank/DDBJ databases">
        <authorList>
            <person name="Regsiter A."/>
            <person name="William W."/>
        </authorList>
    </citation>
    <scope>NUCLEOTIDE SEQUENCE [LARGE SCALE GENOMIC DNA]</scope>
    <source>
        <strain evidence="5">500-1</strain>
    </source>
</reference>
<dbReference type="Proteomes" id="UP000219215">
    <property type="component" value="Chromosome DPRO"/>
</dbReference>
<proteinExistence type="inferred from homology"/>